<dbReference type="SUPFAM" id="SSF52540">
    <property type="entry name" value="P-loop containing nucleoside triphosphate hydrolases"/>
    <property type="match status" value="1"/>
</dbReference>
<evidence type="ECO:0000313" key="5">
    <source>
        <dbReference type="EMBL" id="TLD94086.1"/>
    </source>
</evidence>
<feature type="coiled-coil region" evidence="1">
    <location>
        <begin position="189"/>
        <end position="216"/>
    </location>
</feature>
<evidence type="ECO:0000313" key="4">
    <source>
        <dbReference type="EMBL" id="MWV69009.1"/>
    </source>
</evidence>
<name>A0A347VS35_9HELI</name>
<dbReference type="InterPro" id="IPR051162">
    <property type="entry name" value="T4SS_component"/>
</dbReference>
<evidence type="ECO:0000256" key="2">
    <source>
        <dbReference type="SAM" id="MobiDB-lite"/>
    </source>
</evidence>
<evidence type="ECO:0000313" key="7">
    <source>
        <dbReference type="Proteomes" id="UP000477070"/>
    </source>
</evidence>
<keyword evidence="5" id="KW-0067">ATP-binding</keyword>
<dbReference type="RefSeq" id="WP_034572988.1">
    <property type="nucleotide sequence ID" value="NZ_JRMP02000010.1"/>
</dbReference>
<feature type="region of interest" description="Disordered" evidence="2">
    <location>
        <begin position="276"/>
        <end position="300"/>
    </location>
</feature>
<reference evidence="4 7" key="4">
    <citation type="submission" date="2019-12" db="EMBL/GenBank/DDBJ databases">
        <title>Multi-Generational Helicobacter saguini Isolates.</title>
        <authorList>
            <person name="Mannion A."/>
            <person name="Shen Z."/>
            <person name="Fox J.G."/>
        </authorList>
    </citation>
    <scope>NUCLEOTIDE SEQUENCE [LARGE SCALE GENOMIC DNA]</scope>
    <source>
        <strain evidence="4">16-048</strain>
        <strain evidence="7">16-048 (F4)</strain>
    </source>
</reference>
<dbReference type="OrthoDB" id="9806951at2"/>
<proteinExistence type="predicted"/>
<dbReference type="AlphaFoldDB" id="A0A347VS35"/>
<evidence type="ECO:0000256" key="1">
    <source>
        <dbReference type="SAM" id="Coils"/>
    </source>
</evidence>
<dbReference type="Gene3D" id="3.40.50.300">
    <property type="entry name" value="P-loop containing nucleotide triphosphate hydrolases"/>
    <property type="match status" value="2"/>
</dbReference>
<organism evidence="5 6">
    <name type="scientific">Helicobacter saguini</name>
    <dbReference type="NCBI Taxonomy" id="1548018"/>
    <lineage>
        <taxon>Bacteria</taxon>
        <taxon>Pseudomonadati</taxon>
        <taxon>Campylobacterota</taxon>
        <taxon>Epsilonproteobacteria</taxon>
        <taxon>Campylobacterales</taxon>
        <taxon>Helicobacteraceae</taxon>
        <taxon>Helicobacter</taxon>
    </lineage>
</organism>
<dbReference type="PANTHER" id="PTHR30121">
    <property type="entry name" value="UNCHARACTERIZED PROTEIN YJGR-RELATED"/>
    <property type="match status" value="1"/>
</dbReference>
<keyword evidence="5" id="KW-0547">Nucleotide-binding</keyword>
<keyword evidence="1" id="KW-0175">Coiled coil</keyword>
<dbReference type="EMBL" id="JRMP02000010">
    <property type="protein sequence ID" value="TLD94086.1"/>
    <property type="molecule type" value="Genomic_DNA"/>
</dbReference>
<evidence type="ECO:0000259" key="3">
    <source>
        <dbReference type="Pfam" id="PF01935"/>
    </source>
</evidence>
<dbReference type="Proteomes" id="UP000477070">
    <property type="component" value="Unassembled WGS sequence"/>
</dbReference>
<feature type="region of interest" description="Disordered" evidence="2">
    <location>
        <begin position="217"/>
        <end position="252"/>
    </location>
</feature>
<dbReference type="GO" id="GO:0005524">
    <property type="term" value="F:ATP binding"/>
    <property type="evidence" value="ECO:0007669"/>
    <property type="project" value="UniProtKB-KW"/>
</dbReference>
<comment type="caution">
    <text evidence="5">The sequence shown here is derived from an EMBL/GenBank/DDBJ whole genome shotgun (WGS) entry which is preliminary data.</text>
</comment>
<dbReference type="PANTHER" id="PTHR30121:SF11">
    <property type="entry name" value="AAA+ ATPASE DOMAIN-CONTAINING PROTEIN"/>
    <property type="match status" value="1"/>
</dbReference>
<dbReference type="InterPro" id="IPR002789">
    <property type="entry name" value="HerA_central"/>
</dbReference>
<gene>
    <name evidence="4" type="ORF">DCO61_02955</name>
    <name evidence="5" type="ORF">LS64_007160</name>
</gene>
<sequence length="1084" mass="122310">MNEQKKIIQNDITNIRLDITMQGFLQRQGLENMPLTSLQRQDIENVEFIKISHIGYDRQSEINDILLQDISTLLSSVANAGKSFIYMIENTSDGLSLYLGIESNADSKDSNVAFLQNLFNGIYAGGKSEIIDKKTFKNLEYTKMMLGLPSLKKDSNKVYKQGLEWLISPLQNTPFRIFVVAKSYSIESIQNIISNYQNLGNEIHKLVKQSKNLQESKGASTSWGESSGTTDSKSTSVGSNQSNSYTRGESTSHTLGISGGIGKCVKIANVNASYSRSTSTNTSTSTTTGTSYTDTTSTATSHTTNIQESINTNTTYGITIEEINKSAEFCEKLIDKYIQRFQHGLNDGMWQVSVYLQADSKSLLDNVSYVLKSVCSGQESFYESIRFTPSYKSSEFFKQNTIKYQLLESSENNVIDKSLSGISSALNTQELAILNALPTIDINGICVSKYSHFGLSQGLLESKNVESNMQIGNILNRKLKTNKRFYLSNAAINSHIFVSGITGSGKSNSIKKILLESSVPFLVIEPAKSEYKNLISKIPHLQVFRPGVINDCFRFNPFIFSGKNLTKHVDMLKTTFCSAFPMYGPMSYILEDALHRIYEDKGWNFNSESNPYFTESKSADKTRKMLLFPTMLDLKAKIDSIVEEAGYAGELDSNIKAALKTRINNLTLGIKGKIFNSHHALDSNILFEKPSIIELSNIADDAEKAFLMGLILDRLYVYREAKGDSNNELKHICVIEEAHRLLPNISLNVSSEEANPRGRAVESFVNLLAEIRSYGQGLIIADQIASKLHPDVIKNTNVKILHRTMDKEDRDLIGNAINLTPEQILDIAELKSGEAIVHNKDVHTAFMVSIDYINVEKASVGDFSAFNTRFIESNEYLKYELPFESRFYIANFDFGVFREIPLDILKRRCFDFIASTLLDSNFKSAWGNFCSLLEMINIESSLNIRFYLFSYAFLSLSFISNMQYYKNVDCYLEIYKAFLYFINALNKNEYEAISKAKDNLQVSFAPANIKNIFMKEKRDGNIDFTLLLLESLCFEDSIKESESVQDVDNKLSQYLQISPTHKNFKDLKQTFFDITKTTFYKEKE</sequence>
<reference evidence="5" key="3">
    <citation type="submission" date="2018-04" db="EMBL/GenBank/DDBJ databases">
        <authorList>
            <person name="Sheh A."/>
            <person name="Shen Z."/>
            <person name="Mannion A.J."/>
            <person name="Fox J.G."/>
        </authorList>
    </citation>
    <scope>NUCLEOTIDE SEQUENCE</scope>
    <source>
        <strain evidence="5">MIT 97-6194</strain>
    </source>
</reference>
<dbReference type="InterPro" id="IPR027417">
    <property type="entry name" value="P-loop_NTPase"/>
</dbReference>
<accession>A0A347VS35</accession>
<evidence type="ECO:0000313" key="6">
    <source>
        <dbReference type="Proteomes" id="UP000029714"/>
    </source>
</evidence>
<reference evidence="5 6" key="1">
    <citation type="journal article" date="2014" name="Genome Announc.">
        <title>Draft genome sequences of eight enterohepatic helicobacter species isolated from both laboratory and wild rodents.</title>
        <authorList>
            <person name="Sheh A."/>
            <person name="Shen Z."/>
            <person name="Fox J.G."/>
        </authorList>
    </citation>
    <scope>NUCLEOTIDE SEQUENCE [LARGE SCALE GENOMIC DNA]</scope>
    <source>
        <strain evidence="5 6">MIT 97-6194</strain>
    </source>
</reference>
<dbReference type="Proteomes" id="UP000029714">
    <property type="component" value="Unassembled WGS sequence"/>
</dbReference>
<protein>
    <submittedName>
        <fullName evidence="5">ATP-binding protein</fullName>
    </submittedName>
    <submittedName>
        <fullName evidence="4">DUF87 domain-containing protein</fullName>
    </submittedName>
</protein>
<dbReference type="EMBL" id="QBIU01000001">
    <property type="protein sequence ID" value="MWV69009.1"/>
    <property type="molecule type" value="Genomic_DNA"/>
</dbReference>
<dbReference type="Pfam" id="PF01935">
    <property type="entry name" value="DUF87"/>
    <property type="match status" value="1"/>
</dbReference>
<feature type="domain" description="Helicase HerA central" evidence="3">
    <location>
        <begin position="485"/>
        <end position="714"/>
    </location>
</feature>
<keyword evidence="6" id="KW-1185">Reference proteome</keyword>
<reference evidence="5 6" key="2">
    <citation type="journal article" date="2016" name="Infect. Immun.">
        <title>Helicobacter saguini, a Novel Helicobacter Isolated from Cotton-Top Tamarins with Ulcerative Colitis, Has Proinflammatory Properties and Induces Typhlocolitis and Dysplasia in Gnotobiotic IL-10-/- Mice.</title>
        <authorList>
            <person name="Shen Z."/>
            <person name="Mannion A."/>
            <person name="Whary M.T."/>
            <person name="Muthupalani S."/>
            <person name="Sheh A."/>
            <person name="Feng Y."/>
            <person name="Gong G."/>
            <person name="Vandamme P."/>
            <person name="Holcombe H.R."/>
            <person name="Paster B.J."/>
            <person name="Fox J.G."/>
        </authorList>
    </citation>
    <scope>NUCLEOTIDE SEQUENCE [LARGE SCALE GENOMIC DNA]</scope>
    <source>
        <strain evidence="5 6">MIT 97-6194</strain>
    </source>
</reference>